<organism evidence="2">
    <name type="scientific">marine metagenome</name>
    <dbReference type="NCBI Taxonomy" id="408172"/>
    <lineage>
        <taxon>unclassified sequences</taxon>
        <taxon>metagenomes</taxon>
        <taxon>ecological metagenomes</taxon>
    </lineage>
</organism>
<dbReference type="PROSITE" id="PS00892">
    <property type="entry name" value="HIT_1"/>
    <property type="match status" value="1"/>
</dbReference>
<dbReference type="PROSITE" id="PS51084">
    <property type="entry name" value="HIT_2"/>
    <property type="match status" value="1"/>
</dbReference>
<sequence length="133" mass="14989">VPGANDNCLFCDTDREPLVIEDELCYAVIDSYPVAELHTLIIPKRHVASYFDLYRPEIDAMHQALTQMKLWIEQRDCTVTGFNIGVNAGKDAGQSIFHVHMHLIPRRKGDIENPQGGVRGVIPGKRIYSKNKS</sequence>
<feature type="non-terminal residue" evidence="2">
    <location>
        <position position="1"/>
    </location>
</feature>
<dbReference type="EMBL" id="UINC01196888">
    <property type="protein sequence ID" value="SVE14097.1"/>
    <property type="molecule type" value="Genomic_DNA"/>
</dbReference>
<feature type="domain" description="HIT" evidence="1">
    <location>
        <begin position="6"/>
        <end position="113"/>
    </location>
</feature>
<reference evidence="2" key="1">
    <citation type="submission" date="2018-05" db="EMBL/GenBank/DDBJ databases">
        <authorList>
            <person name="Lanie J.A."/>
            <person name="Ng W.-L."/>
            <person name="Kazmierczak K.M."/>
            <person name="Andrzejewski T.M."/>
            <person name="Davidsen T.M."/>
            <person name="Wayne K.J."/>
            <person name="Tettelin H."/>
            <person name="Glass J.I."/>
            <person name="Rusch D."/>
            <person name="Podicherti R."/>
            <person name="Tsui H.-C.T."/>
            <person name="Winkler M.E."/>
        </authorList>
    </citation>
    <scope>NUCLEOTIDE SEQUENCE</scope>
</reference>
<protein>
    <recommendedName>
        <fullName evidence="1">HIT domain-containing protein</fullName>
    </recommendedName>
</protein>
<dbReference type="PANTHER" id="PTHR42997:SF1">
    <property type="entry name" value="AP-4-A PHOSPHORYLASE"/>
    <property type="match status" value="1"/>
</dbReference>
<dbReference type="AlphaFoldDB" id="A0A383B1Z0"/>
<dbReference type="GO" id="GO:0003824">
    <property type="term" value="F:catalytic activity"/>
    <property type="evidence" value="ECO:0007669"/>
    <property type="project" value="InterPro"/>
</dbReference>
<dbReference type="PRINTS" id="PR00332">
    <property type="entry name" value="HISTRIAD"/>
</dbReference>
<dbReference type="InterPro" id="IPR001310">
    <property type="entry name" value="Histidine_triad_HIT"/>
</dbReference>
<dbReference type="SUPFAM" id="SSF54197">
    <property type="entry name" value="HIT-like"/>
    <property type="match status" value="1"/>
</dbReference>
<dbReference type="Gene3D" id="3.30.428.10">
    <property type="entry name" value="HIT-like"/>
    <property type="match status" value="1"/>
</dbReference>
<name>A0A383B1Z0_9ZZZZ</name>
<proteinExistence type="predicted"/>
<accession>A0A383B1Z0</accession>
<dbReference type="Pfam" id="PF01230">
    <property type="entry name" value="HIT"/>
    <property type="match status" value="1"/>
</dbReference>
<dbReference type="InterPro" id="IPR052908">
    <property type="entry name" value="AP-4-A_phosphorylase"/>
</dbReference>
<evidence type="ECO:0000259" key="1">
    <source>
        <dbReference type="PROSITE" id="PS51084"/>
    </source>
</evidence>
<gene>
    <name evidence="2" type="ORF">METZ01_LOCUS466951</name>
</gene>
<dbReference type="InterPro" id="IPR036265">
    <property type="entry name" value="HIT-like_sf"/>
</dbReference>
<evidence type="ECO:0000313" key="2">
    <source>
        <dbReference type="EMBL" id="SVE14097.1"/>
    </source>
</evidence>
<dbReference type="InterPro" id="IPR019808">
    <property type="entry name" value="Histidine_triad_CS"/>
</dbReference>
<dbReference type="InterPro" id="IPR011146">
    <property type="entry name" value="HIT-like"/>
</dbReference>
<dbReference type="PANTHER" id="PTHR42997">
    <property type="entry name" value="HIT FAMILY HYDROLASE"/>
    <property type="match status" value="1"/>
</dbReference>